<name>A0ACD4NLV6_9HYPH</name>
<evidence type="ECO:0000313" key="1">
    <source>
        <dbReference type="EMBL" id="WAJ27865.1"/>
    </source>
</evidence>
<protein>
    <submittedName>
        <fullName evidence="1">Methyl-accepting chemotaxis protein</fullName>
    </submittedName>
</protein>
<dbReference type="Proteomes" id="UP001163223">
    <property type="component" value="Chromosome"/>
</dbReference>
<proteinExistence type="predicted"/>
<reference evidence="1" key="1">
    <citation type="submission" date="2022-11" db="EMBL/GenBank/DDBJ databases">
        <title>beta-Carotene-producing bacterium, Jeongeuplla avenae sp. nov., alleviates the salt stress of Arabidopsis seedlings.</title>
        <authorList>
            <person name="Jiang L."/>
            <person name="Lee J."/>
        </authorList>
    </citation>
    <scope>NUCLEOTIDE SEQUENCE</scope>
    <source>
        <strain evidence="1">DY_R2A_6</strain>
    </source>
</reference>
<dbReference type="EMBL" id="CP113520">
    <property type="protein sequence ID" value="WAJ27865.1"/>
    <property type="molecule type" value="Genomic_DNA"/>
</dbReference>
<evidence type="ECO:0000313" key="2">
    <source>
        <dbReference type="Proteomes" id="UP001163223"/>
    </source>
</evidence>
<organism evidence="1 2">
    <name type="scientific">Antarcticirhabdus aurantiaca</name>
    <dbReference type="NCBI Taxonomy" id="2606717"/>
    <lineage>
        <taxon>Bacteria</taxon>
        <taxon>Pseudomonadati</taxon>
        <taxon>Pseudomonadota</taxon>
        <taxon>Alphaproteobacteria</taxon>
        <taxon>Hyphomicrobiales</taxon>
        <taxon>Aurantimonadaceae</taxon>
        <taxon>Antarcticirhabdus</taxon>
    </lineage>
</organism>
<keyword evidence="2" id="KW-1185">Reference proteome</keyword>
<accession>A0ACD4NLV6</accession>
<sequence length="703" mass="73800">MRLTVTAKILLAAAASITLTVGATMGFIAYQAAGQAKQMVATATHSEAEAMAGLVTTPVVELAGAARFMANSIGERHASGDQDRKRLGQSLRPNLVDHPLSVGSWFMEAEDRPYDGQTITDVPELGADKDGYFNPIWTRTPDGSVVYGAYDNTYQDAFWTLPAKTLKGAATPPYLDTSAQEPQLMFSVVFPVLSGSNFLGVSGIDISLSKISETLAEMRPLGSGRVSLLSGEGNWIAHPDASRLTKTYGSEVGAESLAAALKDGQPHTVSGVFGTLAEPSERTFLPFDLPGLNARWVAVIDVPEAITTGPIQREIWMMVMGGLVILASTLALLALIIERIVRRPLAFAMHHMAKFRQGDISERIHHNRNDEMGDLLTAIAQTRLKLNEVVGNVLGSAAQVASGSRQSAATAEQLSSGSSEQAAASEETSAAVEEMTANVKQNAENAAQAEKTAKQASDLAEDVASATARAVEAMGSVSEKVRLVQEIARQTDLLALNAAIEAARAGSHGKGFAVVASEVRKLAERAQGAAVEIGELSAGTLDVASGAGEKMSELLPAIRRTSELVSEISAACREQSIGIEQINQAVAQLDQVTQQNAGAATEMTATAEALSGEAVSLNERAAFFKLEVAAVPQGSGAQVRHEAPAALPINAVPSDVRALQSRAQGFAANSATATKPISTVMSASEGGVRLDLDEDARFERMSG</sequence>
<gene>
    <name evidence="1" type="ORF">OXU80_23970</name>
</gene>